<name>A0ABQ3VP88_9CHLR</name>
<accession>A0ABQ3VP88</accession>
<dbReference type="PANTHER" id="PTHR38009">
    <property type="entry name" value="CONSERVED HYPOTHETICAL PHAGE TAIL PROTEIN"/>
    <property type="match status" value="1"/>
</dbReference>
<dbReference type="RefSeq" id="WP_201365169.1">
    <property type="nucleotide sequence ID" value="NZ_BNJJ01000018.1"/>
</dbReference>
<comment type="caution">
    <text evidence="2">The sequence shown here is derived from an EMBL/GenBank/DDBJ whole genome shotgun (WGS) entry which is preliminary data.</text>
</comment>
<dbReference type="Proteomes" id="UP000635565">
    <property type="component" value="Unassembled WGS sequence"/>
</dbReference>
<dbReference type="InterPro" id="IPR010667">
    <property type="entry name" value="Phage_T4_Gp19"/>
</dbReference>
<gene>
    <name evidence="2" type="ORF">KSZ_56340</name>
</gene>
<proteinExistence type="predicted"/>
<keyword evidence="3" id="KW-1185">Reference proteome</keyword>
<organism evidence="2 3">
    <name type="scientific">Dictyobacter formicarum</name>
    <dbReference type="NCBI Taxonomy" id="2778368"/>
    <lineage>
        <taxon>Bacteria</taxon>
        <taxon>Bacillati</taxon>
        <taxon>Chloroflexota</taxon>
        <taxon>Ktedonobacteria</taxon>
        <taxon>Ktedonobacterales</taxon>
        <taxon>Dictyobacteraceae</taxon>
        <taxon>Dictyobacter</taxon>
    </lineage>
</organism>
<dbReference type="NCBIfam" id="TIGR02241">
    <property type="entry name" value="conserved hypothetical phage tail region protein"/>
    <property type="match status" value="1"/>
</dbReference>
<sequence>MPNPALETIEPPYTAFRFEVVLNLDSALPGITNPICNAAFAECDGLEMSMEPKILREGGNNQESITLMGPVSYGQLTLRRGMTANIQLWTWFAAATQTGQRATAQGVVTQWDAAGRPRLSFVLTNCLPVRLRGPSLNAKDGQVAIEEMQIVYSRLSVRLAGEAGSGQNMASSTVSGGPGLSNSTSSSRNII</sequence>
<dbReference type="EMBL" id="BNJJ01000018">
    <property type="protein sequence ID" value="GHO87628.1"/>
    <property type="molecule type" value="Genomic_DNA"/>
</dbReference>
<dbReference type="PANTHER" id="PTHR38009:SF1">
    <property type="entry name" value="CONSERVED HYPOTHETICAL PHAGE TAIL PROTEIN"/>
    <property type="match status" value="1"/>
</dbReference>
<evidence type="ECO:0000313" key="2">
    <source>
        <dbReference type="EMBL" id="GHO87628.1"/>
    </source>
</evidence>
<dbReference type="Pfam" id="PF06841">
    <property type="entry name" value="Phage_T4_gp19"/>
    <property type="match status" value="1"/>
</dbReference>
<reference evidence="2 3" key="1">
    <citation type="journal article" date="2021" name="Int. J. Syst. Evol. Microbiol.">
        <title>Reticulibacter mediterranei gen. nov., sp. nov., within the new family Reticulibacteraceae fam. nov., and Ktedonospora formicarum gen. nov., sp. nov., Ktedonobacter robiniae sp. nov., Dictyobacter formicarum sp. nov. and Dictyobacter arantiisoli sp. nov., belonging to the class Ktedonobacteria.</title>
        <authorList>
            <person name="Yabe S."/>
            <person name="Zheng Y."/>
            <person name="Wang C.M."/>
            <person name="Sakai Y."/>
            <person name="Abe K."/>
            <person name="Yokota A."/>
            <person name="Donadio S."/>
            <person name="Cavaletti L."/>
            <person name="Monciardini P."/>
        </authorList>
    </citation>
    <scope>NUCLEOTIDE SEQUENCE [LARGE SCALE GENOMIC DNA]</scope>
    <source>
        <strain evidence="2 3">SOSP1-9</strain>
    </source>
</reference>
<protein>
    <recommendedName>
        <fullName evidence="4">Phage tail protein</fullName>
    </recommendedName>
</protein>
<dbReference type="InterPro" id="IPR011747">
    <property type="entry name" value="CHP02241"/>
</dbReference>
<evidence type="ECO:0008006" key="4">
    <source>
        <dbReference type="Google" id="ProtNLM"/>
    </source>
</evidence>
<evidence type="ECO:0000256" key="1">
    <source>
        <dbReference type="SAM" id="MobiDB-lite"/>
    </source>
</evidence>
<feature type="region of interest" description="Disordered" evidence="1">
    <location>
        <begin position="166"/>
        <end position="191"/>
    </location>
</feature>
<evidence type="ECO:0000313" key="3">
    <source>
        <dbReference type="Proteomes" id="UP000635565"/>
    </source>
</evidence>